<dbReference type="AlphaFoldDB" id="W7NHX7"/>
<proteinExistence type="predicted"/>
<reference evidence="2" key="1">
    <citation type="journal article" date="2007" name="Science">
        <title>The Fusarium graminearum genome reveals a link between localized polymorphism and pathogen specialization.</title>
        <authorList>
            <person name="Cuomo C.A."/>
            <person name="Gueldener U."/>
            <person name="Xu J.-R."/>
            <person name="Trail F."/>
            <person name="Turgeon B.G."/>
            <person name="Di Pietro A."/>
            <person name="Walton J.D."/>
            <person name="Ma L.-J."/>
            <person name="Baker S.E."/>
            <person name="Rep M."/>
            <person name="Adam G."/>
            <person name="Antoniw J."/>
            <person name="Baldwin T."/>
            <person name="Calvo S.E."/>
            <person name="Chang Y.-L."/>
            <person name="DeCaprio D."/>
            <person name="Gale L.R."/>
            <person name="Gnerre S."/>
            <person name="Goswami R.S."/>
            <person name="Hammond-Kosack K."/>
            <person name="Harris L.J."/>
            <person name="Hilburn K."/>
            <person name="Kennell J.C."/>
            <person name="Kroken S."/>
            <person name="Magnuson J.K."/>
            <person name="Mannhaupt G."/>
            <person name="Mauceli E.W."/>
            <person name="Mewes H.-W."/>
            <person name="Mitterbauer R."/>
            <person name="Muehlbauer G."/>
            <person name="Muensterkoetter M."/>
            <person name="Nelson D."/>
            <person name="O'Donnell K."/>
            <person name="Ouellet T."/>
            <person name="Qi W."/>
            <person name="Quesneville H."/>
            <person name="Roncero M.I.G."/>
            <person name="Seong K.-Y."/>
            <person name="Tetko I.V."/>
            <person name="Urban M."/>
            <person name="Waalwijk C."/>
            <person name="Ward T.J."/>
            <person name="Yao J."/>
            <person name="Birren B.W."/>
            <person name="Kistler H.C."/>
        </authorList>
    </citation>
    <scope>NUCLEOTIDE SEQUENCE [LARGE SCALE GENOMIC DNA]</scope>
    <source>
        <strain evidence="2">M3125 / FGSC 7600</strain>
    </source>
</reference>
<reference evidence="1 2" key="2">
    <citation type="journal article" date="2010" name="Nature">
        <title>Comparative genomics reveals mobile pathogenicity chromosomes in Fusarium.</title>
        <authorList>
            <person name="Ma L.J."/>
            <person name="van der Does H.C."/>
            <person name="Borkovich K.A."/>
            <person name="Coleman J.J."/>
            <person name="Daboussi M.J."/>
            <person name="Di Pietro A."/>
            <person name="Dufresne M."/>
            <person name="Freitag M."/>
            <person name="Grabherr M."/>
            <person name="Henrissat B."/>
            <person name="Houterman P.M."/>
            <person name="Kang S."/>
            <person name="Shim W.B."/>
            <person name="Woloshuk C."/>
            <person name="Xie X."/>
            <person name="Xu J.R."/>
            <person name="Antoniw J."/>
            <person name="Baker S.E."/>
            <person name="Bluhm B.H."/>
            <person name="Breakspear A."/>
            <person name="Brown D.W."/>
            <person name="Butchko R.A."/>
            <person name="Chapman S."/>
            <person name="Coulson R."/>
            <person name="Coutinho P.M."/>
            <person name="Danchin E.G."/>
            <person name="Diener A."/>
            <person name="Gale L.R."/>
            <person name="Gardiner D.M."/>
            <person name="Goff S."/>
            <person name="Hammond-Kosack K.E."/>
            <person name="Hilburn K."/>
            <person name="Hua-Van A."/>
            <person name="Jonkers W."/>
            <person name="Kazan K."/>
            <person name="Kodira C.D."/>
            <person name="Koehrsen M."/>
            <person name="Kumar L."/>
            <person name="Lee Y.H."/>
            <person name="Li L."/>
            <person name="Manners J.M."/>
            <person name="Miranda-Saavedra D."/>
            <person name="Mukherjee M."/>
            <person name="Park G."/>
            <person name="Park J."/>
            <person name="Park S.Y."/>
            <person name="Proctor R.H."/>
            <person name="Regev A."/>
            <person name="Ruiz-Roldan M.C."/>
            <person name="Sain D."/>
            <person name="Sakthikumar S."/>
            <person name="Sykes S."/>
            <person name="Schwartz D.C."/>
            <person name="Turgeon B.G."/>
            <person name="Wapinski I."/>
            <person name="Yoder O."/>
            <person name="Young S."/>
            <person name="Zeng Q."/>
            <person name="Zhou S."/>
            <person name="Galagan J."/>
            <person name="Cuomo C.A."/>
            <person name="Kistler H.C."/>
            <person name="Rep M."/>
        </authorList>
    </citation>
    <scope>NUCLEOTIDE SEQUENCE [LARGE SCALE GENOMIC DNA]</scope>
    <source>
        <strain evidence="2">M3125 / FGSC 7600</strain>
    </source>
</reference>
<name>W7NHX7_GIBM7</name>
<gene>
    <name evidence="1" type="ORF">FVEG_17763</name>
</gene>
<dbReference type="GeneID" id="30074639"/>
<organism evidence="1 2">
    <name type="scientific">Gibberella moniliformis (strain M3125 / FGSC 7600)</name>
    <name type="common">Maize ear and stalk rot fungus</name>
    <name type="synonym">Fusarium verticillioides</name>
    <dbReference type="NCBI Taxonomy" id="334819"/>
    <lineage>
        <taxon>Eukaryota</taxon>
        <taxon>Fungi</taxon>
        <taxon>Dikarya</taxon>
        <taxon>Ascomycota</taxon>
        <taxon>Pezizomycotina</taxon>
        <taxon>Sordariomycetes</taxon>
        <taxon>Hypocreomycetidae</taxon>
        <taxon>Hypocreales</taxon>
        <taxon>Nectriaceae</taxon>
        <taxon>Fusarium</taxon>
        <taxon>Fusarium fujikuroi species complex</taxon>
    </lineage>
</organism>
<evidence type="ECO:0000313" key="1">
    <source>
        <dbReference type="EMBL" id="EWG56037.1"/>
    </source>
</evidence>
<protein>
    <submittedName>
        <fullName evidence="1">Uncharacterized protein</fullName>
    </submittedName>
</protein>
<dbReference type="KEGG" id="fvr:FVEG_17763"/>
<sequence length="54" mass="6150">MLELIQHRMLVVDVDKRWPISLVCREILDIRSSLPKLEHTEDLLLGIGVGAEQA</sequence>
<keyword evidence="2" id="KW-1185">Reference proteome</keyword>
<dbReference type="VEuPathDB" id="FungiDB:FVEG_17763"/>
<evidence type="ECO:0000313" key="2">
    <source>
        <dbReference type="Proteomes" id="UP000009096"/>
    </source>
</evidence>
<dbReference type="Proteomes" id="UP000009096">
    <property type="component" value="Unassembled WGS sequence"/>
</dbReference>
<dbReference type="EMBL" id="DS022271">
    <property type="protein sequence ID" value="EWG56037.1"/>
    <property type="molecule type" value="Genomic_DNA"/>
</dbReference>
<accession>W7NHX7</accession>
<dbReference type="RefSeq" id="XP_018762228.1">
    <property type="nucleotide sequence ID" value="XM_018906978.1"/>
</dbReference>